<dbReference type="GO" id="GO:0005829">
    <property type="term" value="C:cytosol"/>
    <property type="evidence" value="ECO:0007669"/>
    <property type="project" value="TreeGrafter"/>
</dbReference>
<dbReference type="eggNOG" id="COG0583">
    <property type="taxonomic scope" value="Bacteria"/>
</dbReference>
<dbReference type="Pfam" id="PF03466">
    <property type="entry name" value="LysR_substrate"/>
    <property type="match status" value="1"/>
</dbReference>
<dbReference type="SUPFAM" id="SSF46785">
    <property type="entry name" value="Winged helix' DNA-binding domain"/>
    <property type="match status" value="1"/>
</dbReference>
<dbReference type="Gene3D" id="3.40.190.290">
    <property type="match status" value="1"/>
</dbReference>
<reference evidence="6 7" key="1">
    <citation type="journal article" date="2014" name="Genome Announc.">
        <title>Draft Genome Sequence of Moraxella bovoculi Strain 237T (ATCC BAA-1259T) Isolated from a Calf with Infectious Bovine Keratoconjunctivitis.</title>
        <authorList>
            <person name="Calcutt M.J."/>
            <person name="Foecking M.F."/>
            <person name="Martin N.T."/>
            <person name="Mhlanga-Mutangadura T."/>
            <person name="Reilly T.J."/>
        </authorList>
    </citation>
    <scope>NUCLEOTIDE SEQUENCE [LARGE SCALE GENOMIC DNA]</scope>
    <source>
        <strain evidence="6 7">237</strain>
    </source>
</reference>
<proteinExistence type="inferred from homology"/>
<feature type="domain" description="HTH lysR-type" evidence="5">
    <location>
        <begin position="45"/>
        <end position="102"/>
    </location>
</feature>
<organism evidence="6 7">
    <name type="scientific">Moraxella bovoculi 237</name>
    <dbReference type="NCBI Taxonomy" id="743974"/>
    <lineage>
        <taxon>Bacteria</taxon>
        <taxon>Pseudomonadati</taxon>
        <taxon>Pseudomonadota</taxon>
        <taxon>Gammaproteobacteria</taxon>
        <taxon>Moraxellales</taxon>
        <taxon>Moraxellaceae</taxon>
        <taxon>Moraxella</taxon>
    </lineage>
</organism>
<dbReference type="InterPro" id="IPR005119">
    <property type="entry name" value="LysR_subst-bd"/>
</dbReference>
<evidence type="ECO:0000256" key="4">
    <source>
        <dbReference type="ARBA" id="ARBA00023163"/>
    </source>
</evidence>
<name>A0A066UAB3_9GAMM</name>
<dbReference type="SUPFAM" id="SSF53850">
    <property type="entry name" value="Periplasmic binding protein-like II"/>
    <property type="match status" value="1"/>
</dbReference>
<dbReference type="Gene3D" id="1.10.10.10">
    <property type="entry name" value="Winged helix-like DNA-binding domain superfamily/Winged helix DNA-binding domain"/>
    <property type="match status" value="1"/>
</dbReference>
<dbReference type="EMBL" id="AOMT01000043">
    <property type="protein sequence ID" value="KDN24376.1"/>
    <property type="molecule type" value="Genomic_DNA"/>
</dbReference>
<protein>
    <submittedName>
        <fullName evidence="6">LysR family transcriptional regulator</fullName>
    </submittedName>
</protein>
<dbReference type="InterPro" id="IPR036390">
    <property type="entry name" value="WH_DNA-bd_sf"/>
</dbReference>
<dbReference type="PANTHER" id="PTHR30419">
    <property type="entry name" value="HTH-TYPE TRANSCRIPTIONAL REGULATOR YBHD"/>
    <property type="match status" value="1"/>
</dbReference>
<keyword evidence="2" id="KW-0805">Transcription regulation</keyword>
<sequence>MNDDISSKKTVKIKQEFLDYLSLFMIILLHHHQSHQRNRMNPANVTLRQLRAFKAVAELGSFTKAAEQLHITQSALSGLIKEFETTLDLRLFDRTTRTLSLSVAGQHIYPMALRILYDLENMATEVGRLKDLESGSVKVAVSQQLAASVMPKVMAQFSAKYPSIKVSMDDCSVDAVIESVSAGLVDFGVGPERDIADSLSSEMLFELPFYVVMPTHHPFSKLAHVDWADLHNESLITLSGSFNRLLIEDLPKEHTDIIKNAAHQVNFLTTAFSMVAQNLGLTFCLPYSKDRVAQHGLCMRLLTEPRITRPAFLYRKRGRPLSDAAQKFYVMLCQHVQNSDQ</sequence>
<keyword evidence="3" id="KW-0238">DNA-binding</keyword>
<evidence type="ECO:0000313" key="7">
    <source>
        <dbReference type="Proteomes" id="UP000035860"/>
    </source>
</evidence>
<dbReference type="GO" id="GO:0003677">
    <property type="term" value="F:DNA binding"/>
    <property type="evidence" value="ECO:0007669"/>
    <property type="project" value="UniProtKB-KW"/>
</dbReference>
<dbReference type="PRINTS" id="PR00039">
    <property type="entry name" value="HTHLYSR"/>
</dbReference>
<evidence type="ECO:0000256" key="2">
    <source>
        <dbReference type="ARBA" id="ARBA00023015"/>
    </source>
</evidence>
<dbReference type="PANTHER" id="PTHR30419:SF30">
    <property type="entry name" value="LYSR FAMILY TRANSCRIPTIONAL REGULATOR"/>
    <property type="match status" value="1"/>
</dbReference>
<dbReference type="CDD" id="cd08440">
    <property type="entry name" value="PBP2_LTTR_like_4"/>
    <property type="match status" value="1"/>
</dbReference>
<keyword evidence="4" id="KW-0804">Transcription</keyword>
<dbReference type="InterPro" id="IPR000847">
    <property type="entry name" value="LysR_HTH_N"/>
</dbReference>
<dbReference type="FunFam" id="1.10.10.10:FF:000001">
    <property type="entry name" value="LysR family transcriptional regulator"/>
    <property type="match status" value="1"/>
</dbReference>
<gene>
    <name evidence="6" type="ORF">MBO_09528</name>
</gene>
<dbReference type="InterPro" id="IPR036388">
    <property type="entry name" value="WH-like_DNA-bd_sf"/>
</dbReference>
<evidence type="ECO:0000256" key="1">
    <source>
        <dbReference type="ARBA" id="ARBA00009437"/>
    </source>
</evidence>
<comment type="caution">
    <text evidence="6">The sequence shown here is derived from an EMBL/GenBank/DDBJ whole genome shotgun (WGS) entry which is preliminary data.</text>
</comment>
<evidence type="ECO:0000313" key="6">
    <source>
        <dbReference type="EMBL" id="KDN24376.1"/>
    </source>
</evidence>
<comment type="similarity">
    <text evidence="1">Belongs to the LysR transcriptional regulatory family.</text>
</comment>
<dbReference type="Pfam" id="PF00126">
    <property type="entry name" value="HTH_1"/>
    <property type="match status" value="1"/>
</dbReference>
<dbReference type="AlphaFoldDB" id="A0A066UAB3"/>
<dbReference type="Proteomes" id="UP000035860">
    <property type="component" value="Unassembled WGS sequence"/>
</dbReference>
<evidence type="ECO:0000259" key="5">
    <source>
        <dbReference type="PROSITE" id="PS50931"/>
    </source>
</evidence>
<keyword evidence="7" id="KW-1185">Reference proteome</keyword>
<evidence type="ECO:0000256" key="3">
    <source>
        <dbReference type="ARBA" id="ARBA00023125"/>
    </source>
</evidence>
<dbReference type="GO" id="GO:0003700">
    <property type="term" value="F:DNA-binding transcription factor activity"/>
    <property type="evidence" value="ECO:0007669"/>
    <property type="project" value="InterPro"/>
</dbReference>
<accession>A0A066UAB3</accession>
<dbReference type="PROSITE" id="PS50931">
    <property type="entry name" value="HTH_LYSR"/>
    <property type="match status" value="1"/>
</dbReference>
<dbReference type="InterPro" id="IPR050950">
    <property type="entry name" value="HTH-type_LysR_regulators"/>
</dbReference>